<evidence type="ECO:0000256" key="1">
    <source>
        <dbReference type="SAM" id="Phobius"/>
    </source>
</evidence>
<feature type="transmembrane region" description="Helical" evidence="1">
    <location>
        <begin position="109"/>
        <end position="127"/>
    </location>
</feature>
<dbReference type="AlphaFoldDB" id="A0A263BW63"/>
<comment type="caution">
    <text evidence="2">The sequence shown here is derived from an EMBL/GenBank/DDBJ whole genome shotgun (WGS) entry which is preliminary data.</text>
</comment>
<feature type="transmembrane region" description="Helical" evidence="1">
    <location>
        <begin position="164"/>
        <end position="188"/>
    </location>
</feature>
<feature type="transmembrane region" description="Helical" evidence="1">
    <location>
        <begin position="134"/>
        <end position="152"/>
    </location>
</feature>
<name>A0A263BW63_9BACI</name>
<sequence>MKKYAFVHFTMEFLFIYQLLAFYTLAEKNALPEVFPFFLVALSGTIIYFVLHKWDHEYMPYVFSAVSLIGLILVALIVGYPFPIGAALALVISFRLFSSLQSLDDDKDGPLLVLTTIVALGQYFIFASYLYSDWFVLFIFVQFLLIVVKKMIQHLQVHANKKASSWQLTILLTLIGTSILAVAFLPAFRYIIHKILIFGGWLFFSVLYPILMWLYSLIPLKDEEKIEEEKDESNVPPDSMQDDNVDLPSTDVDPVISNFDPQYILYVLIGAALLTFILYVIYKGKNGMLPATLSGFFTREEFVNEKDQKPLFRSNNSKPPVNKTRRLFFNFEKKLMQTVMARTPSKTIEEWFGHLEGADEHKAIVMRLYQKVRYGNEDLSDAEFAQYKQSFKQLQKVKYEKHKADKLKDKLSLRAKRKEVNDKHYWRNS</sequence>
<keyword evidence="1" id="KW-0472">Membrane</keyword>
<reference evidence="3" key="1">
    <citation type="submission" date="2017-08" db="EMBL/GenBank/DDBJ databases">
        <authorList>
            <person name="Huang Z."/>
        </authorList>
    </citation>
    <scope>NUCLEOTIDE SEQUENCE [LARGE SCALE GENOMIC DNA]</scope>
    <source>
        <strain evidence="3">SA5d-4</strain>
    </source>
</reference>
<evidence type="ECO:0008006" key="4">
    <source>
        <dbReference type="Google" id="ProtNLM"/>
    </source>
</evidence>
<evidence type="ECO:0000313" key="2">
    <source>
        <dbReference type="EMBL" id="OZM57567.1"/>
    </source>
</evidence>
<feature type="transmembrane region" description="Helical" evidence="1">
    <location>
        <begin position="34"/>
        <end position="52"/>
    </location>
</feature>
<accession>A0A263BW63</accession>
<protein>
    <recommendedName>
        <fullName evidence="4">DUF4129 domain-containing protein</fullName>
    </recommendedName>
</protein>
<feature type="transmembrane region" description="Helical" evidence="1">
    <location>
        <begin position="195"/>
        <end position="215"/>
    </location>
</feature>
<organism evidence="2 3">
    <name type="scientific">Lottiidibacillus patelloidae</name>
    <dbReference type="NCBI Taxonomy" id="2670334"/>
    <lineage>
        <taxon>Bacteria</taxon>
        <taxon>Bacillati</taxon>
        <taxon>Bacillota</taxon>
        <taxon>Bacilli</taxon>
        <taxon>Bacillales</taxon>
        <taxon>Bacillaceae</taxon>
        <taxon>Lottiidibacillus</taxon>
    </lineage>
</organism>
<dbReference type="Proteomes" id="UP000217083">
    <property type="component" value="Unassembled WGS sequence"/>
</dbReference>
<keyword evidence="1" id="KW-0812">Transmembrane</keyword>
<gene>
    <name evidence="2" type="ORF">CIB95_04130</name>
</gene>
<dbReference type="RefSeq" id="WP_094922304.1">
    <property type="nucleotide sequence ID" value="NZ_NPIA01000002.1"/>
</dbReference>
<keyword evidence="3" id="KW-1185">Reference proteome</keyword>
<reference evidence="2 3" key="2">
    <citation type="submission" date="2017-09" db="EMBL/GenBank/DDBJ databases">
        <title>Bacillus patelloidae sp. nov., isolated from the intestinal tract of a marine limpet.</title>
        <authorList>
            <person name="Liu R."/>
            <person name="Dong C."/>
            <person name="Shao Z."/>
        </authorList>
    </citation>
    <scope>NUCLEOTIDE SEQUENCE [LARGE SCALE GENOMIC DNA]</scope>
    <source>
        <strain evidence="2 3">SA5d-4</strain>
    </source>
</reference>
<feature type="transmembrane region" description="Helical" evidence="1">
    <location>
        <begin position="6"/>
        <end position="25"/>
    </location>
</feature>
<feature type="transmembrane region" description="Helical" evidence="1">
    <location>
        <begin position="263"/>
        <end position="282"/>
    </location>
</feature>
<feature type="transmembrane region" description="Helical" evidence="1">
    <location>
        <begin position="58"/>
        <end position="78"/>
    </location>
</feature>
<proteinExistence type="predicted"/>
<evidence type="ECO:0000313" key="3">
    <source>
        <dbReference type="Proteomes" id="UP000217083"/>
    </source>
</evidence>
<dbReference type="EMBL" id="NPIA01000002">
    <property type="protein sequence ID" value="OZM57567.1"/>
    <property type="molecule type" value="Genomic_DNA"/>
</dbReference>
<keyword evidence="1" id="KW-1133">Transmembrane helix</keyword>